<sequence>MWEQRHGVQSCCDVYCTALRYSFGGSRYGEYWLLARSVFCLSASSAPSQVPRAAESKARIAPPNAAGCRRTLLLLAGCSAASASSSTCTVLYCTGSSPVFCIHAASLPLPTACTALLVPLCTPPPPPPPPPAPPSPPPPPPPCTVPDACTLAIHVRTCAVTRGSWPGKRHKNTCPQRRLLGQDPCRAGRAFFARRTPPSPLVLQSNPFLLSPNHTTHLHHIRLPSLAIVDHCRPLSTVNHESCTTRAPRQTSTPTAVCPA</sequence>
<reference evidence="1" key="1">
    <citation type="submission" date="2020-01" db="EMBL/GenBank/DDBJ databases">
        <authorList>
            <consortium name="DOE Joint Genome Institute"/>
            <person name="Haridas S."/>
            <person name="Albert R."/>
            <person name="Binder M."/>
            <person name="Bloem J."/>
            <person name="Labutti K."/>
            <person name="Salamov A."/>
            <person name="Andreopoulos B."/>
            <person name="Baker S.E."/>
            <person name="Barry K."/>
            <person name="Bills G."/>
            <person name="Bluhm B.H."/>
            <person name="Cannon C."/>
            <person name="Castanera R."/>
            <person name="Culley D.E."/>
            <person name="Daum C."/>
            <person name="Ezra D."/>
            <person name="Gonzalez J.B."/>
            <person name="Henrissat B."/>
            <person name="Kuo A."/>
            <person name="Liang C."/>
            <person name="Lipzen A."/>
            <person name="Lutzoni F."/>
            <person name="Magnuson J."/>
            <person name="Mondo S."/>
            <person name="Nolan M."/>
            <person name="Ohm R."/>
            <person name="Pangilinan J."/>
            <person name="Park H.-J."/>
            <person name="Ramirez L."/>
            <person name="Alfaro M."/>
            <person name="Sun H."/>
            <person name="Tritt A."/>
            <person name="Yoshinaga Y."/>
            <person name="Zwiers L.-H."/>
            <person name="Turgeon B.G."/>
            <person name="Goodwin S.B."/>
            <person name="Spatafora J.W."/>
            <person name="Crous P.W."/>
            <person name="Grigoriev I.V."/>
        </authorList>
    </citation>
    <scope>NUCLEOTIDE SEQUENCE</scope>
    <source>
        <strain evidence="1">IPT5</strain>
    </source>
</reference>
<dbReference type="EMBL" id="MU006305">
    <property type="protein sequence ID" value="KAF2850678.1"/>
    <property type="molecule type" value="Genomic_DNA"/>
</dbReference>
<dbReference type="Proteomes" id="UP000799423">
    <property type="component" value="Unassembled WGS sequence"/>
</dbReference>
<evidence type="ECO:0000313" key="1">
    <source>
        <dbReference type="EMBL" id="KAF2850678.1"/>
    </source>
</evidence>
<gene>
    <name evidence="1" type="ORF">T440DRAFT_82337</name>
</gene>
<proteinExistence type="predicted"/>
<keyword evidence="2" id="KW-1185">Reference proteome</keyword>
<name>A0A6A7B8U5_9PLEO</name>
<evidence type="ECO:0000313" key="2">
    <source>
        <dbReference type="Proteomes" id="UP000799423"/>
    </source>
</evidence>
<accession>A0A6A7B8U5</accession>
<organism evidence="1 2">
    <name type="scientific">Plenodomus tracheiphilus IPT5</name>
    <dbReference type="NCBI Taxonomy" id="1408161"/>
    <lineage>
        <taxon>Eukaryota</taxon>
        <taxon>Fungi</taxon>
        <taxon>Dikarya</taxon>
        <taxon>Ascomycota</taxon>
        <taxon>Pezizomycotina</taxon>
        <taxon>Dothideomycetes</taxon>
        <taxon>Pleosporomycetidae</taxon>
        <taxon>Pleosporales</taxon>
        <taxon>Pleosporineae</taxon>
        <taxon>Leptosphaeriaceae</taxon>
        <taxon>Plenodomus</taxon>
    </lineage>
</organism>
<protein>
    <submittedName>
        <fullName evidence="1">Uncharacterized protein</fullName>
    </submittedName>
</protein>
<dbReference type="AlphaFoldDB" id="A0A6A7B8U5"/>